<keyword evidence="2" id="KW-1185">Reference proteome</keyword>
<dbReference type="AlphaFoldDB" id="A0A1W1H583"/>
<dbReference type="Gene3D" id="3.30.530.20">
    <property type="match status" value="1"/>
</dbReference>
<accession>A0A1W1H583</accession>
<dbReference type="CDD" id="cd07820">
    <property type="entry name" value="SRPBCC_3"/>
    <property type="match status" value="1"/>
</dbReference>
<evidence type="ECO:0000313" key="2">
    <source>
        <dbReference type="Proteomes" id="UP000191931"/>
    </source>
</evidence>
<protein>
    <recommendedName>
        <fullName evidence="3">Ribosome association toxin RatA</fullName>
    </recommendedName>
</protein>
<evidence type="ECO:0000313" key="1">
    <source>
        <dbReference type="EMBL" id="SLM27639.1"/>
    </source>
</evidence>
<dbReference type="Proteomes" id="UP000191931">
    <property type="component" value="Unassembled WGS sequence"/>
</dbReference>
<sequence>MIHRIQRHITVPSSMEKVWDFISNPENLNKITPENLHFQILTPLPPKMYNGLLIEYNVTIPIFGKTQWLTEIKHIRPHVSFVDEQRAGPYTLWYHYHEIQNCNRGVLIKDDVTYRAPFGILGNVVNALFIEKMLNQIFDYREKKFLELL</sequence>
<dbReference type="InterPro" id="IPR023393">
    <property type="entry name" value="START-like_dom_sf"/>
</dbReference>
<gene>
    <name evidence="1" type="ORF">MTBBW1_1050013</name>
</gene>
<dbReference type="OrthoDB" id="9801773at2"/>
<dbReference type="EMBL" id="FWEV01000008">
    <property type="protein sequence ID" value="SLM27639.1"/>
    <property type="molecule type" value="Genomic_DNA"/>
</dbReference>
<proteinExistence type="predicted"/>
<dbReference type="SUPFAM" id="SSF55961">
    <property type="entry name" value="Bet v1-like"/>
    <property type="match status" value="1"/>
</dbReference>
<reference evidence="1 2" key="1">
    <citation type="submission" date="2017-03" db="EMBL/GenBank/DDBJ databases">
        <authorList>
            <person name="Afonso C.L."/>
            <person name="Miller P.J."/>
            <person name="Scott M.A."/>
            <person name="Spackman E."/>
            <person name="Goraichik I."/>
            <person name="Dimitrov K.M."/>
            <person name="Suarez D.L."/>
            <person name="Swayne D.E."/>
        </authorList>
    </citation>
    <scope>NUCLEOTIDE SEQUENCE [LARGE SCALE GENOMIC DNA]</scope>
    <source>
        <strain evidence="1">PRJEB14757</strain>
    </source>
</reference>
<dbReference type="STRING" id="1246637.MTBBW1_1050013"/>
<name>A0A1W1H583_9BACT</name>
<organism evidence="1 2">
    <name type="scientific">Desulfamplus magnetovallimortis</name>
    <dbReference type="NCBI Taxonomy" id="1246637"/>
    <lineage>
        <taxon>Bacteria</taxon>
        <taxon>Pseudomonadati</taxon>
        <taxon>Thermodesulfobacteriota</taxon>
        <taxon>Desulfobacteria</taxon>
        <taxon>Desulfobacterales</taxon>
        <taxon>Desulfobacteraceae</taxon>
        <taxon>Desulfamplus</taxon>
    </lineage>
</organism>
<dbReference type="RefSeq" id="WP_080804196.1">
    <property type="nucleotide sequence ID" value="NZ_LT828545.1"/>
</dbReference>
<evidence type="ECO:0008006" key="3">
    <source>
        <dbReference type="Google" id="ProtNLM"/>
    </source>
</evidence>